<accession>A0ABT4URB6</accession>
<reference evidence="1 2" key="1">
    <citation type="submission" date="2022-11" db="EMBL/GenBank/DDBJ databases">
        <title>Draft genome sequence of Saccharopolyspora sp. WRP15-2 isolated from rhizosphere soils of wild rice in Thailand.</title>
        <authorList>
            <person name="Duangmal K."/>
            <person name="Kammanee S."/>
            <person name="Muangham S."/>
        </authorList>
    </citation>
    <scope>NUCLEOTIDE SEQUENCE [LARGE SCALE GENOMIC DNA]</scope>
    <source>
        <strain evidence="1 2">WRP15-2</strain>
    </source>
</reference>
<dbReference type="Proteomes" id="UP001210380">
    <property type="component" value="Unassembled WGS sequence"/>
</dbReference>
<protein>
    <submittedName>
        <fullName evidence="1">Terminase large subunit</fullName>
    </submittedName>
</protein>
<dbReference type="PANTHER" id="PTHR41287">
    <property type="match status" value="1"/>
</dbReference>
<name>A0ABT4URB6_9PSEU</name>
<dbReference type="InterPro" id="IPR005021">
    <property type="entry name" value="Terminase_largesu-like"/>
</dbReference>
<evidence type="ECO:0000313" key="1">
    <source>
        <dbReference type="EMBL" id="MDA3624262.1"/>
    </source>
</evidence>
<dbReference type="Gene3D" id="3.40.50.300">
    <property type="entry name" value="P-loop containing nucleotide triphosphate hydrolases"/>
    <property type="match status" value="1"/>
</dbReference>
<comment type="caution">
    <text evidence="1">The sequence shown here is derived from an EMBL/GenBank/DDBJ whole genome shotgun (WGS) entry which is preliminary data.</text>
</comment>
<proteinExistence type="predicted"/>
<dbReference type="RefSeq" id="WP_270946826.1">
    <property type="nucleotide sequence ID" value="NZ_JAQGLA010000002.1"/>
</dbReference>
<dbReference type="Gene3D" id="3.30.420.240">
    <property type="match status" value="1"/>
</dbReference>
<dbReference type="EMBL" id="JAQGLA010000002">
    <property type="protein sequence ID" value="MDA3624262.1"/>
    <property type="molecule type" value="Genomic_DNA"/>
</dbReference>
<evidence type="ECO:0000313" key="2">
    <source>
        <dbReference type="Proteomes" id="UP001210380"/>
    </source>
</evidence>
<keyword evidence="2" id="KW-1185">Reference proteome</keyword>
<organism evidence="1 2">
    <name type="scientific">Saccharopolyspora oryzae</name>
    <dbReference type="NCBI Taxonomy" id="2997343"/>
    <lineage>
        <taxon>Bacteria</taxon>
        <taxon>Bacillati</taxon>
        <taxon>Actinomycetota</taxon>
        <taxon>Actinomycetes</taxon>
        <taxon>Pseudonocardiales</taxon>
        <taxon>Pseudonocardiaceae</taxon>
        <taxon>Saccharopolyspora</taxon>
    </lineage>
</organism>
<sequence length="477" mass="52526">MPGVRGSQTPRVHSVPRYAHTSGDEAIELCAMAGLHLDPWQQLVLRDSLGERDDGSWAAFEVGVIVPRQNGKGSILEARELTGLFLLDEELILHSAHEFKTAQEAFRRINRLIDDTPALKRRVARVRTSHGEEGIELKDGRRLRFVARSTGSGRGFTADLVILDEAYNLPSEAMAALLPTLAARPNPQLWYTSSAGMEESTQLREIRKRGLEGDLQGRAKRLAYFEWSAQTDAKNYETALADRDEWARANPALGIRLTEDFIEAESAAMGGLEFARERLGIWYDEEADVVIRARDWQAVADSASRRSGPVVFGLDVSLNRTHGAISVCGRREDGLLHSELVDYREGTAWMVDRIGELIERHEPAAVVMDPGGPAGGLLAALQDEGIEPVLLTTREAGQACGAFFDLVVNGELRHFDQPPVNAAVAGAKKRPLGDAWVWNRKESRNDVAPLVAATLAVHGFVLYGVPDEPMTPMMAWI</sequence>
<gene>
    <name evidence="1" type="ORF">OU415_02370</name>
</gene>
<dbReference type="InterPro" id="IPR027417">
    <property type="entry name" value="P-loop_NTPase"/>
</dbReference>
<dbReference type="PANTHER" id="PTHR41287:SF1">
    <property type="entry name" value="PROTEIN YMFN"/>
    <property type="match status" value="1"/>
</dbReference>